<dbReference type="Proteomes" id="UP000886847">
    <property type="component" value="Unassembled WGS sequence"/>
</dbReference>
<evidence type="ECO:0000313" key="2">
    <source>
        <dbReference type="EMBL" id="HIX50642.1"/>
    </source>
</evidence>
<reference evidence="2" key="2">
    <citation type="submission" date="2021-04" db="EMBL/GenBank/DDBJ databases">
        <authorList>
            <person name="Gilroy R."/>
        </authorList>
    </citation>
    <scope>NUCLEOTIDE SEQUENCE</scope>
    <source>
        <strain evidence="2">2189</strain>
    </source>
</reference>
<proteinExistence type="inferred from homology"/>
<name>A0A9D1W2G6_9FIRM</name>
<evidence type="ECO:0000313" key="3">
    <source>
        <dbReference type="Proteomes" id="UP000886847"/>
    </source>
</evidence>
<dbReference type="InterPro" id="IPR005531">
    <property type="entry name" value="Asp23"/>
</dbReference>
<dbReference type="AlphaFoldDB" id="A0A9D1W2G6"/>
<dbReference type="PANTHER" id="PTHR34297:SF2">
    <property type="entry name" value="ASP23_GLS24 FAMILY ENVELOPE STRESS RESPONSE PROTEIN"/>
    <property type="match status" value="1"/>
</dbReference>
<sequence length="116" mass="12692">MSVNTSNAYGKITISDMAIAKVASQAAMECYGIVDTVSRRFTDSLAELFKKDTRGKGVKVTTDGDKIYIDVYVIIKFGVSINAVAQSLKESVKYRVERFTGMIVDSVNVNVIGVRL</sequence>
<gene>
    <name evidence="2" type="ORF">H9851_05105</name>
</gene>
<accession>A0A9D1W2G6</accession>
<dbReference type="PANTHER" id="PTHR34297">
    <property type="entry name" value="HYPOTHETICAL CYTOSOLIC PROTEIN-RELATED"/>
    <property type="match status" value="1"/>
</dbReference>
<protein>
    <submittedName>
        <fullName evidence="2">Asp23/Gls24 family envelope stress response protein</fullName>
    </submittedName>
</protein>
<organism evidence="2 3">
    <name type="scientific">Candidatus Borkfalkia faecavium</name>
    <dbReference type="NCBI Taxonomy" id="2838508"/>
    <lineage>
        <taxon>Bacteria</taxon>
        <taxon>Bacillati</taxon>
        <taxon>Bacillota</taxon>
        <taxon>Clostridia</taxon>
        <taxon>Christensenellales</taxon>
        <taxon>Christensenellaceae</taxon>
        <taxon>Candidatus Borkfalkia</taxon>
    </lineage>
</organism>
<evidence type="ECO:0000256" key="1">
    <source>
        <dbReference type="ARBA" id="ARBA00005721"/>
    </source>
</evidence>
<comment type="similarity">
    <text evidence="1">Belongs to the asp23 family.</text>
</comment>
<comment type="caution">
    <text evidence="2">The sequence shown here is derived from an EMBL/GenBank/DDBJ whole genome shotgun (WGS) entry which is preliminary data.</text>
</comment>
<dbReference type="Pfam" id="PF03780">
    <property type="entry name" value="Asp23"/>
    <property type="match status" value="1"/>
</dbReference>
<reference evidence="2" key="1">
    <citation type="journal article" date="2021" name="PeerJ">
        <title>Extensive microbial diversity within the chicken gut microbiome revealed by metagenomics and culture.</title>
        <authorList>
            <person name="Gilroy R."/>
            <person name="Ravi A."/>
            <person name="Getino M."/>
            <person name="Pursley I."/>
            <person name="Horton D.L."/>
            <person name="Alikhan N.F."/>
            <person name="Baker D."/>
            <person name="Gharbi K."/>
            <person name="Hall N."/>
            <person name="Watson M."/>
            <person name="Adriaenssens E.M."/>
            <person name="Foster-Nyarko E."/>
            <person name="Jarju S."/>
            <person name="Secka A."/>
            <person name="Antonio M."/>
            <person name="Oren A."/>
            <person name="Chaudhuri R.R."/>
            <person name="La Ragione R."/>
            <person name="Hildebrand F."/>
            <person name="Pallen M.J."/>
        </authorList>
    </citation>
    <scope>NUCLEOTIDE SEQUENCE</scope>
    <source>
        <strain evidence="2">2189</strain>
    </source>
</reference>
<dbReference type="EMBL" id="DXEW01000026">
    <property type="protein sequence ID" value="HIX50642.1"/>
    <property type="molecule type" value="Genomic_DNA"/>
</dbReference>